<gene>
    <name evidence="2" type="ORF">IFR04_010650</name>
</gene>
<protein>
    <submittedName>
        <fullName evidence="2">Uncharacterized protein</fullName>
    </submittedName>
</protein>
<feature type="chain" id="PRO_5034954862" evidence="1">
    <location>
        <begin position="28"/>
        <end position="161"/>
    </location>
</feature>
<dbReference type="OrthoDB" id="10427615at2759"/>
<keyword evidence="3" id="KW-1185">Reference proteome</keyword>
<keyword evidence="1" id="KW-0732">Signal</keyword>
<accession>A0A8H7TCA6</accession>
<sequence>MAKASILTKICLFFVALHGLQISVAIGRSTMRTHYNNQHLEEILNSWDFTDSTEGVRVLTDYYSAQTKLEAFQSLHARHFIYQYILHQEDNGIDRPFESTMIVPGLPPNSSSSQALRSVWAGIQAKGASGILQNVLINQNTAVNNTAPNSVGRIYVAHNEW</sequence>
<organism evidence="2 3">
    <name type="scientific">Cadophora malorum</name>
    <dbReference type="NCBI Taxonomy" id="108018"/>
    <lineage>
        <taxon>Eukaryota</taxon>
        <taxon>Fungi</taxon>
        <taxon>Dikarya</taxon>
        <taxon>Ascomycota</taxon>
        <taxon>Pezizomycotina</taxon>
        <taxon>Leotiomycetes</taxon>
        <taxon>Helotiales</taxon>
        <taxon>Ploettnerulaceae</taxon>
        <taxon>Cadophora</taxon>
    </lineage>
</organism>
<dbReference type="EMBL" id="JAFJYH010000194">
    <property type="protein sequence ID" value="KAG4416193.1"/>
    <property type="molecule type" value="Genomic_DNA"/>
</dbReference>
<comment type="caution">
    <text evidence="2">The sequence shown here is derived from an EMBL/GenBank/DDBJ whole genome shotgun (WGS) entry which is preliminary data.</text>
</comment>
<dbReference type="AlphaFoldDB" id="A0A8H7TCA6"/>
<dbReference type="Proteomes" id="UP000664132">
    <property type="component" value="Unassembled WGS sequence"/>
</dbReference>
<proteinExistence type="predicted"/>
<name>A0A8H7TCA6_9HELO</name>
<evidence type="ECO:0000256" key="1">
    <source>
        <dbReference type="SAM" id="SignalP"/>
    </source>
</evidence>
<feature type="signal peptide" evidence="1">
    <location>
        <begin position="1"/>
        <end position="27"/>
    </location>
</feature>
<reference evidence="2" key="1">
    <citation type="submission" date="2021-02" db="EMBL/GenBank/DDBJ databases">
        <title>Genome sequence Cadophora malorum strain M34.</title>
        <authorList>
            <person name="Stefanovic E."/>
            <person name="Vu D."/>
            <person name="Scully C."/>
            <person name="Dijksterhuis J."/>
            <person name="Roader J."/>
            <person name="Houbraken J."/>
        </authorList>
    </citation>
    <scope>NUCLEOTIDE SEQUENCE</scope>
    <source>
        <strain evidence="2">M34</strain>
    </source>
</reference>
<evidence type="ECO:0000313" key="2">
    <source>
        <dbReference type="EMBL" id="KAG4416193.1"/>
    </source>
</evidence>
<evidence type="ECO:0000313" key="3">
    <source>
        <dbReference type="Proteomes" id="UP000664132"/>
    </source>
</evidence>